<dbReference type="Proteomes" id="UP000253104">
    <property type="component" value="Chromosome mHSR5_A"/>
</dbReference>
<protein>
    <submittedName>
        <fullName evidence="1">Addiction module antitoxin RelB</fullName>
    </submittedName>
</protein>
<gene>
    <name evidence="1" type="ORF">CUJ89_06900</name>
</gene>
<dbReference type="PIRSF" id="PIRSF028744">
    <property type="entry name" value="Addict_mod_HI1419"/>
    <property type="match status" value="1"/>
</dbReference>
<name>A0A2Z5MXZ1_BURPY</name>
<accession>A0A2Z5MXZ1</accession>
<evidence type="ECO:0000313" key="2">
    <source>
        <dbReference type="Proteomes" id="UP000253104"/>
    </source>
</evidence>
<dbReference type="RefSeq" id="WP_114178515.1">
    <property type="nucleotide sequence ID" value="NZ_CP024902.1"/>
</dbReference>
<organism evidence="1 2">
    <name type="scientific">Burkholderia pyrrocinia</name>
    <name type="common">Pseudomonas pyrrocinia</name>
    <dbReference type="NCBI Taxonomy" id="60550"/>
    <lineage>
        <taxon>Bacteria</taxon>
        <taxon>Pseudomonadati</taxon>
        <taxon>Pseudomonadota</taxon>
        <taxon>Betaproteobacteria</taxon>
        <taxon>Burkholderiales</taxon>
        <taxon>Burkholderiaceae</taxon>
        <taxon>Burkholderia</taxon>
        <taxon>Burkholderia cepacia complex</taxon>
    </lineage>
</organism>
<proteinExistence type="predicted"/>
<dbReference type="PANTHER" id="PTHR41791:SF1">
    <property type="entry name" value="SSL7039 PROTEIN"/>
    <property type="match status" value="1"/>
</dbReference>
<dbReference type="InterPro" id="IPR014056">
    <property type="entry name" value="TypeIITA-like_toxin_pred"/>
</dbReference>
<dbReference type="OrthoDB" id="9800258at2"/>
<sequence length="102" mass="11549">MNTINQTEEFSDWLRDLKDRVAKGSILSRIRRAQLGNFGSHKDLGDGVSEMKIDVGPGYRVYYGRQGGTVYLLICGGDKSSQDADIKHAKDIWEQFNKEQQP</sequence>
<dbReference type="NCBIfam" id="TIGR02683">
    <property type="entry name" value="upstrm_HI1419"/>
    <property type="match status" value="1"/>
</dbReference>
<dbReference type="AlphaFoldDB" id="A0A2Z5MXZ1"/>
<reference evidence="1 2" key="1">
    <citation type="journal article" date="2018" name="ISME J.">
        <title>Involvement of Burkholderiaceae and sulfurous volatiles in disease-suppressive soils.</title>
        <authorList>
            <person name="Carrion V.J."/>
            <person name="Cordovez V."/>
            <person name="Tyc O."/>
            <person name="Etalo D.W."/>
            <person name="de Bruijn I."/>
            <person name="de Jager V.C."/>
            <person name="Medema M.H."/>
            <person name="Eberl L."/>
            <person name="Raaijmakers J.M."/>
        </authorList>
    </citation>
    <scope>NUCLEOTIDE SEQUENCE [LARGE SCALE GENOMIC DNA]</scope>
    <source>
        <strain evidence="2">mHSR5</strain>
    </source>
</reference>
<evidence type="ECO:0000313" key="1">
    <source>
        <dbReference type="EMBL" id="AXF22215.1"/>
    </source>
</evidence>
<dbReference type="EMBL" id="CP024902">
    <property type="protein sequence ID" value="AXF22215.1"/>
    <property type="molecule type" value="Genomic_DNA"/>
</dbReference>
<dbReference type="PANTHER" id="PTHR41791">
    <property type="entry name" value="SSL7039 PROTEIN"/>
    <property type="match status" value="1"/>
</dbReference>